<organism evidence="2 3">
    <name type="scientific">Opisthorchis viverrini</name>
    <name type="common">Southeast Asian liver fluke</name>
    <dbReference type="NCBI Taxonomy" id="6198"/>
    <lineage>
        <taxon>Eukaryota</taxon>
        <taxon>Metazoa</taxon>
        <taxon>Spiralia</taxon>
        <taxon>Lophotrochozoa</taxon>
        <taxon>Platyhelminthes</taxon>
        <taxon>Trematoda</taxon>
        <taxon>Digenea</taxon>
        <taxon>Opisthorchiida</taxon>
        <taxon>Opisthorchiata</taxon>
        <taxon>Opisthorchiidae</taxon>
        <taxon>Opisthorchis</taxon>
    </lineage>
</organism>
<dbReference type="CTD" id="20322908"/>
<dbReference type="RefSeq" id="XP_009172873.1">
    <property type="nucleotide sequence ID" value="XM_009174609.1"/>
</dbReference>
<dbReference type="AlphaFoldDB" id="A0A074ZJ76"/>
<dbReference type="GeneID" id="20322908"/>
<keyword evidence="3" id="KW-1185">Reference proteome</keyword>
<sequence length="504" mass="57755">MPAHIDREQKGEQQFVLFKQRATYIAVQGISQVRSQICQALIQVLRFLGIIDTHNEKVDEPETKLIRVFNHRITQFDAQRTTLFERLFQEQRFQDWIQLLANALQQNWSAKLYTVLQSSYKITVREFDHLQIVLLLHILHPSVRLTRRINHQRPSACITNQNVKRPLQYPYDGPFKVISRKDKYFVIERNGKPDSVSIDRLKVAFIDDESHSDPPTVVTPPTSSQTSSTAIPGNPEHIARRIDDHPLPILKQTRNRSQAVTTKRGVRCDGVCRVGAMVVGSDERYPWLASMLLVHKPKYETLEFVNLSSVRLQLFQEAFSSVSQPNFKLFAFDLSGSAILFKYIFHSHVPLKDLTVDAHIGWVQLGVIHQEQQTVSGLVQFTLQIMHCHLLSMIDEFGELHHMCNIGWYTIGPKALRTHSPVSHRKQPLAATTWRTLPDNGVLEEPLGATRTNFGLMDDYLEREHFRNKAYQSATKITLSAAHEDKQNEKPPGNNGAARQKEAI</sequence>
<reference evidence="2 3" key="1">
    <citation type="submission" date="2013-11" db="EMBL/GenBank/DDBJ databases">
        <title>Opisthorchis viverrini - life in the bile duct.</title>
        <authorList>
            <person name="Young N.D."/>
            <person name="Nagarajan N."/>
            <person name="Lin S.J."/>
            <person name="Korhonen P.K."/>
            <person name="Jex A.R."/>
            <person name="Hall R.S."/>
            <person name="Safavi-Hemami H."/>
            <person name="Kaewkong W."/>
            <person name="Bertrand D."/>
            <person name="Gao S."/>
            <person name="Seet Q."/>
            <person name="Wongkham S."/>
            <person name="Teh B.T."/>
            <person name="Wongkham C."/>
            <person name="Intapan P.M."/>
            <person name="Maleewong W."/>
            <person name="Yang X."/>
            <person name="Hu M."/>
            <person name="Wang Z."/>
            <person name="Hofmann A."/>
            <person name="Sternberg P.W."/>
            <person name="Tan P."/>
            <person name="Wang J."/>
            <person name="Gasser R.B."/>
        </authorList>
    </citation>
    <scope>NUCLEOTIDE SEQUENCE [LARGE SCALE GENOMIC DNA]</scope>
</reference>
<gene>
    <name evidence="2" type="ORF">T265_08729</name>
</gene>
<accession>A0A074ZJ76</accession>
<feature type="region of interest" description="Disordered" evidence="1">
    <location>
        <begin position="479"/>
        <end position="504"/>
    </location>
</feature>
<dbReference type="EMBL" id="KL596851">
    <property type="protein sequence ID" value="KER23405.1"/>
    <property type="molecule type" value="Genomic_DNA"/>
</dbReference>
<evidence type="ECO:0000313" key="2">
    <source>
        <dbReference type="EMBL" id="KER23405.1"/>
    </source>
</evidence>
<dbReference type="PANTHER" id="PTHR38681">
    <property type="entry name" value="RETROVIRUS-RELATED POL POLYPROTEIN FROM TRANSPOSON 412-LIKE PROTEIN-RELATED"/>
    <property type="match status" value="1"/>
</dbReference>
<protein>
    <submittedName>
        <fullName evidence="2">Uncharacterized protein</fullName>
    </submittedName>
</protein>
<dbReference type="STRING" id="6198.A0A074ZJ76"/>
<dbReference type="PANTHER" id="PTHR38681:SF1">
    <property type="entry name" value="RETROVIRUS-RELATED POL POLYPROTEIN FROM TRANSPOSON 412-LIKE PROTEIN"/>
    <property type="match status" value="1"/>
</dbReference>
<evidence type="ECO:0000256" key="1">
    <source>
        <dbReference type="SAM" id="MobiDB-lite"/>
    </source>
</evidence>
<feature type="compositionally biased region" description="Low complexity" evidence="1">
    <location>
        <begin position="214"/>
        <end position="229"/>
    </location>
</feature>
<name>A0A074ZJ76_OPIVI</name>
<dbReference type="Proteomes" id="UP000054324">
    <property type="component" value="Unassembled WGS sequence"/>
</dbReference>
<evidence type="ECO:0000313" key="3">
    <source>
        <dbReference type="Proteomes" id="UP000054324"/>
    </source>
</evidence>
<proteinExistence type="predicted"/>
<dbReference type="KEGG" id="ovi:T265_08729"/>
<feature type="region of interest" description="Disordered" evidence="1">
    <location>
        <begin position="209"/>
        <end position="233"/>
    </location>
</feature>
<dbReference type="OrthoDB" id="6279146at2759"/>